<comment type="caution">
    <text evidence="2">The sequence shown here is derived from an EMBL/GenBank/DDBJ whole genome shotgun (WGS) entry which is preliminary data.</text>
</comment>
<sequence length="180" mass="19429">MDTNARGAQDQAIRIELLLAAPHHRYEGRPADGALPLAPGEDELREQIELRAGLGIVGDRYFGKPAHRQASVTFFAAEALESVAHELGLEHLPVAATRRNIVVRGLDVDSLRGVRFSVDSGHGPVGFVANRPANPCAWMDRELAPGVFKAMRGRGGMRCEPLTDGILRLGPAVVRLEATL</sequence>
<reference evidence="3" key="1">
    <citation type="journal article" date="2019" name="Int. J. Syst. Evol. Microbiol.">
        <title>The Global Catalogue of Microorganisms (GCM) 10K type strain sequencing project: providing services to taxonomists for standard genome sequencing and annotation.</title>
        <authorList>
            <consortium name="The Broad Institute Genomics Platform"/>
            <consortium name="The Broad Institute Genome Sequencing Center for Infectious Disease"/>
            <person name="Wu L."/>
            <person name="Ma J."/>
        </authorList>
    </citation>
    <scope>NUCLEOTIDE SEQUENCE [LARGE SCALE GENOMIC DNA]</scope>
    <source>
        <strain evidence="3">JCM 17442</strain>
    </source>
</reference>
<dbReference type="Proteomes" id="UP001501594">
    <property type="component" value="Unassembled WGS sequence"/>
</dbReference>
<feature type="domain" description="MOSC" evidence="1">
    <location>
        <begin position="42"/>
        <end position="176"/>
    </location>
</feature>
<name>A0ABP8E0X7_9MICO</name>
<dbReference type="InterPro" id="IPR052716">
    <property type="entry name" value="MOSC_domain"/>
</dbReference>
<dbReference type="PANTHER" id="PTHR36930:SF1">
    <property type="entry name" value="MOSC DOMAIN-CONTAINING PROTEIN"/>
    <property type="match status" value="1"/>
</dbReference>
<gene>
    <name evidence="2" type="ORF">GCM10022256_14790</name>
</gene>
<accession>A0ABP8E0X7</accession>
<dbReference type="EMBL" id="BAABAU010000001">
    <property type="protein sequence ID" value="GAA4265867.1"/>
    <property type="molecule type" value="Genomic_DNA"/>
</dbReference>
<dbReference type="RefSeq" id="WP_344794598.1">
    <property type="nucleotide sequence ID" value="NZ_BAABAU010000001.1"/>
</dbReference>
<dbReference type="SUPFAM" id="SSF50800">
    <property type="entry name" value="PK beta-barrel domain-like"/>
    <property type="match status" value="1"/>
</dbReference>
<dbReference type="PANTHER" id="PTHR36930">
    <property type="entry name" value="METAL-SULFUR CLUSTER BIOSYNTHESIS PROTEINS YUAD-RELATED"/>
    <property type="match status" value="1"/>
</dbReference>
<dbReference type="Gene3D" id="2.40.33.20">
    <property type="entry name" value="PK beta-barrel domain-like"/>
    <property type="match status" value="1"/>
</dbReference>
<protein>
    <recommendedName>
        <fullName evidence="1">MOSC domain-containing protein</fullName>
    </recommendedName>
</protein>
<dbReference type="InterPro" id="IPR005302">
    <property type="entry name" value="MoCF_Sase_C"/>
</dbReference>
<evidence type="ECO:0000313" key="2">
    <source>
        <dbReference type="EMBL" id="GAA4265867.1"/>
    </source>
</evidence>
<keyword evidence="3" id="KW-1185">Reference proteome</keyword>
<evidence type="ECO:0000259" key="1">
    <source>
        <dbReference type="PROSITE" id="PS51340"/>
    </source>
</evidence>
<evidence type="ECO:0000313" key="3">
    <source>
        <dbReference type="Proteomes" id="UP001501594"/>
    </source>
</evidence>
<dbReference type="Pfam" id="PF03473">
    <property type="entry name" value="MOSC"/>
    <property type="match status" value="1"/>
</dbReference>
<dbReference type="PROSITE" id="PS51340">
    <property type="entry name" value="MOSC"/>
    <property type="match status" value="1"/>
</dbReference>
<proteinExistence type="predicted"/>
<dbReference type="InterPro" id="IPR011037">
    <property type="entry name" value="Pyrv_Knase-like_insert_dom_sf"/>
</dbReference>
<organism evidence="2 3">
    <name type="scientific">Frondihabitans peucedani</name>
    <dbReference type="NCBI Taxonomy" id="598626"/>
    <lineage>
        <taxon>Bacteria</taxon>
        <taxon>Bacillati</taxon>
        <taxon>Actinomycetota</taxon>
        <taxon>Actinomycetes</taxon>
        <taxon>Micrococcales</taxon>
        <taxon>Microbacteriaceae</taxon>
        <taxon>Frondihabitans</taxon>
    </lineage>
</organism>